<feature type="signal peptide" evidence="21">
    <location>
        <begin position="1"/>
        <end position="21"/>
    </location>
</feature>
<dbReference type="FunFam" id="3.30.60.270:FF:000005">
    <property type="entry name" value="Sortilin"/>
    <property type="match status" value="2"/>
</dbReference>
<evidence type="ECO:0000313" key="23">
    <source>
        <dbReference type="EMBL" id="KAH7358990.1"/>
    </source>
</evidence>
<dbReference type="SUPFAM" id="SSF110296">
    <property type="entry name" value="Oligoxyloglucan reducing end-specific cellobiohydrolase"/>
    <property type="match status" value="2"/>
</dbReference>
<proteinExistence type="predicted"/>
<evidence type="ECO:0000256" key="19">
    <source>
        <dbReference type="SAM" id="MobiDB-lite"/>
    </source>
</evidence>
<sequence length="1504" mass="168120">MRSASWRILLSALWWTASALAKDESPTIKATEVKHLPLSLSYFEDSDVILYQDVPDGNVLRSEDAGVTWERTKDIPEGVSRLLIMHDFDPSRAFVITEDKEHYKTTDKGKTWQKFDAGARPDKESMEILRFHASEPDYIIFSGVNCLGPFCATIDTYTTDNFKSAGKELRKDTSGCWWAKSSAEFTTGQADLDKNRVLCIVADFDTSFRQNQRLFVSDNFYQTNDGKIQEFEPNLDTTHAVQGVVNIAVVKKYLLVATAAPGSDEMSLFVTDDTIKWHRAMFPTAHGHKVNQGAYTILESTNYSIQVDVRTGRPSNPMGVLFTSNSNGTYFTENLEHTNRNVKGNVDFEKIAGIQGIFLVNTVENYEEVEKSGGEAKTVVTQITFDDGRTFQDIKVGDERLHLHSISDIDNMGRIFSSPAPGLVMGVGNTGKSLKPFGTGDLYVSDNAGATWKKALDGPHKYEFGDKGSVLVAVKDSNKDDVGEIQFSLDHGENWKKAALPDDLRLRPLILTTTQDSTSLKFLLVATSADDTKFHLVAIDFEGLHERTCKDDDLEEWHARVDDDKKATCLMGHKQTFRRRKKDADCFMKEEFKDPVPKTEDCECTDLDFECDYNFVRKDGKCEKEGPIVQPEGACKNGKGDDTFKGSSGWRKIPGNTCTRTKGEQKDDPVDRKCSDTVNAPAPPASGDISHTQHVFEKSDLGDFEKVYLERGTSEAEETILARAVDYDGSGSMRVDKHIYRTTDHGKKWEPILKDEDIRGIYPHQYFKNTAFFTTDSEKVIYTVDGALTFHSFKAPSKAGAENPFSFHPDKKDWLLWVGEKCEKVEGSCHKEASISLDRGDNWRTAQRYVRKCEFTGSSSYRFRDHKQIICLAHSDEDKTSPMVIISSNDFFEEDTKRHESNVKDFATMAEFIVVAAEDKEKKGLRALASMDGETYAEALFPFNFKVDHQNAYTVLDSSTHAVNLFVATETTKDQRYGSILKSNSNGTSYVMSAPKVNCNNNYFVDFEKIIGLEGVVLINSVAGTTKDGQKMLQTLISHSDGAQWAYLPPPRADVDGKNYACGGGAGTSDCALHLHHYTERVDKKKTFSAASAVGFMFGYGNVGSSLTSVDDADTFMTTDAGISWKSVKKGAWLWQYGDQGSIAVLVRRSTGNKVVKTNSISYTVDGGETWKDYTFSEKEVAVTDITTLRSGMSRNFLLWCRDGGESFSVNIDFSGLTDRPCDAIQDGESKDYHLWSPKHPLQENNCLFGHQSYYQRKNPDAKCYNDYRIPRQYEMRNCTCTRDDYECDYNFELDSNTQCLLVSGMEPISAEQWCKENPDESTFWEPTGYRRIPLTTCVGGKEYDKMSTSHPCKGKEEEYERQHRTSGLAIFFAVVIPFAVAGGIGWWVWRNWNGKFGQIRLGESNSFDSDQPWVKYPVIAVSALVAVTAALPLVVSALWRTATSAYERVSGGGRGGGSGGSWLNGGANRRFTTRDSFARGRGDYAAVDEDEGELLGDDSDEDV</sequence>
<evidence type="ECO:0000256" key="21">
    <source>
        <dbReference type="SAM" id="SignalP"/>
    </source>
</evidence>
<evidence type="ECO:0000256" key="10">
    <source>
        <dbReference type="ARBA" id="ARBA00023136"/>
    </source>
</evidence>
<comment type="function">
    <text evidence="13">Functions as a sorting receptor in the Golgi compartment required for the intracellular sorting and delivery of soluble vacuolar proteins, like carboxypeptidase Y (CPY) and proteinase A. Executes multiple rounds of sorting by cycling between the late Golgi and a prevacuolar endosome-like compartment.</text>
</comment>
<keyword evidence="5 20" id="KW-0812">Transmembrane</keyword>
<dbReference type="GO" id="GO:0006623">
    <property type="term" value="P:protein targeting to vacuole"/>
    <property type="evidence" value="ECO:0007669"/>
    <property type="project" value="TreeGrafter"/>
</dbReference>
<feature type="transmembrane region" description="Helical" evidence="20">
    <location>
        <begin position="1369"/>
        <end position="1390"/>
    </location>
</feature>
<dbReference type="GO" id="GO:0006896">
    <property type="term" value="P:Golgi to vacuole transport"/>
    <property type="evidence" value="ECO:0007669"/>
    <property type="project" value="TreeGrafter"/>
</dbReference>
<evidence type="ECO:0000256" key="1">
    <source>
        <dbReference type="ARBA" id="ARBA00004166"/>
    </source>
</evidence>
<feature type="chain" id="PRO_5035418966" description="Vacuolar protein sorting/targeting protein 10" evidence="21">
    <location>
        <begin position="22"/>
        <end position="1504"/>
    </location>
</feature>
<evidence type="ECO:0000259" key="22">
    <source>
        <dbReference type="SMART" id="SM00602"/>
    </source>
</evidence>
<dbReference type="GO" id="GO:0006895">
    <property type="term" value="P:Golgi to endosome transport"/>
    <property type="evidence" value="ECO:0007669"/>
    <property type="project" value="TreeGrafter"/>
</dbReference>
<dbReference type="OrthoDB" id="443634at2759"/>
<evidence type="ECO:0000256" key="5">
    <source>
        <dbReference type="ARBA" id="ARBA00022692"/>
    </source>
</evidence>
<keyword evidence="9" id="KW-0333">Golgi apparatus</keyword>
<dbReference type="InterPro" id="IPR031778">
    <property type="entry name" value="Sortilin_N"/>
</dbReference>
<keyword evidence="8 20" id="KW-1133">Transmembrane helix</keyword>
<dbReference type="Pfam" id="PF15902">
    <property type="entry name" value="Sortilin-Vps10"/>
    <property type="match status" value="2"/>
</dbReference>
<dbReference type="InterPro" id="IPR015943">
    <property type="entry name" value="WD40/YVTN_repeat-like_dom_sf"/>
</dbReference>
<accession>A0A8K0TBR5</accession>
<feature type="domain" description="VPS10" evidence="22">
    <location>
        <begin position="45"/>
        <end position="681"/>
    </location>
</feature>
<evidence type="ECO:0000256" key="3">
    <source>
        <dbReference type="ARBA" id="ARBA00015369"/>
    </source>
</evidence>
<evidence type="ECO:0000256" key="20">
    <source>
        <dbReference type="SAM" id="Phobius"/>
    </source>
</evidence>
<dbReference type="PANTHER" id="PTHR12106:SF27">
    <property type="entry name" value="SORTILIN-RELATED RECEPTOR"/>
    <property type="match status" value="1"/>
</dbReference>
<evidence type="ECO:0000256" key="8">
    <source>
        <dbReference type="ARBA" id="ARBA00022989"/>
    </source>
</evidence>
<comment type="caution">
    <text evidence="23">The sequence shown here is derived from an EMBL/GenBank/DDBJ whole genome shotgun (WGS) entry which is preliminary data.</text>
</comment>
<keyword evidence="21" id="KW-0732">Signal</keyword>
<keyword evidence="7" id="KW-0653">Protein transport</keyword>
<evidence type="ECO:0000256" key="4">
    <source>
        <dbReference type="ARBA" id="ARBA00022448"/>
    </source>
</evidence>
<feature type="transmembrane region" description="Helical" evidence="20">
    <location>
        <begin position="1417"/>
        <end position="1440"/>
    </location>
</feature>
<dbReference type="SMART" id="SM00602">
    <property type="entry name" value="VPS10"/>
    <property type="match status" value="2"/>
</dbReference>
<dbReference type="GO" id="GO:0005829">
    <property type="term" value="C:cytosol"/>
    <property type="evidence" value="ECO:0007669"/>
    <property type="project" value="GOC"/>
</dbReference>
<evidence type="ECO:0000256" key="2">
    <source>
        <dbReference type="ARBA" id="ARBA00004488"/>
    </source>
</evidence>
<evidence type="ECO:0000256" key="12">
    <source>
        <dbReference type="ARBA" id="ARBA00023180"/>
    </source>
</evidence>
<feature type="domain" description="VPS10" evidence="22">
    <location>
        <begin position="728"/>
        <end position="1358"/>
    </location>
</feature>
<dbReference type="InterPro" id="IPR050310">
    <property type="entry name" value="VPS10-sortilin"/>
</dbReference>
<dbReference type="InterPro" id="IPR006581">
    <property type="entry name" value="VPS10"/>
</dbReference>
<dbReference type="Gene3D" id="3.30.60.270">
    <property type="match status" value="2"/>
</dbReference>
<keyword evidence="6" id="KW-0677">Repeat</keyword>
<gene>
    <name evidence="23" type="ORF">B0T11DRAFT_244134</name>
</gene>
<dbReference type="EMBL" id="JAGPXD010000004">
    <property type="protein sequence ID" value="KAH7358990.1"/>
    <property type="molecule type" value="Genomic_DNA"/>
</dbReference>
<feature type="region of interest" description="Disordered" evidence="19">
    <location>
        <begin position="655"/>
        <end position="674"/>
    </location>
</feature>
<comment type="subcellular location">
    <subcellularLocation>
        <location evidence="1">Golgi apparatus</location>
        <location evidence="1">trans-Golgi network membrane</location>
        <topology evidence="1">Multi-pass membrane protein</topology>
    </subcellularLocation>
    <subcellularLocation>
        <location evidence="2">Prevacuolar compartment membrane</location>
        <topology evidence="2">Multi-pass membrane protein</topology>
    </subcellularLocation>
</comment>
<keyword evidence="24" id="KW-1185">Reference proteome</keyword>
<dbReference type="PANTHER" id="PTHR12106">
    <property type="entry name" value="SORTILIN RELATED"/>
    <property type="match status" value="1"/>
</dbReference>
<dbReference type="Gene3D" id="2.10.70.80">
    <property type="match status" value="2"/>
</dbReference>
<evidence type="ECO:0000256" key="13">
    <source>
        <dbReference type="ARBA" id="ARBA00025569"/>
    </source>
</evidence>
<dbReference type="GO" id="GO:0016020">
    <property type="term" value="C:membrane"/>
    <property type="evidence" value="ECO:0007669"/>
    <property type="project" value="InterPro"/>
</dbReference>
<organism evidence="23 24">
    <name type="scientific">Plectosphaerella cucumerina</name>
    <dbReference type="NCBI Taxonomy" id="40658"/>
    <lineage>
        <taxon>Eukaryota</taxon>
        <taxon>Fungi</taxon>
        <taxon>Dikarya</taxon>
        <taxon>Ascomycota</taxon>
        <taxon>Pezizomycotina</taxon>
        <taxon>Sordariomycetes</taxon>
        <taxon>Hypocreomycetidae</taxon>
        <taxon>Glomerellales</taxon>
        <taxon>Plectosphaerellaceae</taxon>
        <taxon>Plectosphaerella</taxon>
    </lineage>
</organism>
<name>A0A8K0TBR5_9PEZI</name>
<reference evidence="23" key="1">
    <citation type="journal article" date="2021" name="Nat. Commun.">
        <title>Genetic determinants of endophytism in the Arabidopsis root mycobiome.</title>
        <authorList>
            <person name="Mesny F."/>
            <person name="Miyauchi S."/>
            <person name="Thiergart T."/>
            <person name="Pickel B."/>
            <person name="Atanasova L."/>
            <person name="Karlsson M."/>
            <person name="Huettel B."/>
            <person name="Barry K.W."/>
            <person name="Haridas S."/>
            <person name="Chen C."/>
            <person name="Bauer D."/>
            <person name="Andreopoulos W."/>
            <person name="Pangilinan J."/>
            <person name="LaButti K."/>
            <person name="Riley R."/>
            <person name="Lipzen A."/>
            <person name="Clum A."/>
            <person name="Drula E."/>
            <person name="Henrissat B."/>
            <person name="Kohler A."/>
            <person name="Grigoriev I.V."/>
            <person name="Martin F.M."/>
            <person name="Hacquard S."/>
        </authorList>
    </citation>
    <scope>NUCLEOTIDE SEQUENCE</scope>
    <source>
        <strain evidence="23">MPI-CAGE-AT-0016</strain>
    </source>
</reference>
<evidence type="ECO:0000256" key="16">
    <source>
        <dbReference type="ARBA" id="ARBA00031902"/>
    </source>
</evidence>
<evidence type="ECO:0000256" key="9">
    <source>
        <dbReference type="ARBA" id="ARBA00023034"/>
    </source>
</evidence>
<protein>
    <recommendedName>
        <fullName evidence="3">Vacuolar protein sorting/targeting protein 10</fullName>
    </recommendedName>
    <alternativeName>
        <fullName evidence="15">Carboxypeptidase Y receptor</fullName>
    </alternativeName>
    <alternativeName>
        <fullName evidence="14 16">Sortilin VPS10</fullName>
    </alternativeName>
    <alternativeName>
        <fullName evidence="17 18">Vacuolar carboxypeptidase Sorting receptor VPS10</fullName>
    </alternativeName>
</protein>
<evidence type="ECO:0000256" key="6">
    <source>
        <dbReference type="ARBA" id="ARBA00022737"/>
    </source>
</evidence>
<dbReference type="InterPro" id="IPR031777">
    <property type="entry name" value="Sortilin_C"/>
</dbReference>
<evidence type="ECO:0000256" key="11">
    <source>
        <dbReference type="ARBA" id="ARBA00023170"/>
    </source>
</evidence>
<keyword evidence="11" id="KW-0675">Receptor</keyword>
<evidence type="ECO:0000313" key="24">
    <source>
        <dbReference type="Proteomes" id="UP000813385"/>
    </source>
</evidence>
<dbReference type="GO" id="GO:0005794">
    <property type="term" value="C:Golgi apparatus"/>
    <property type="evidence" value="ECO:0007669"/>
    <property type="project" value="UniProtKB-SubCell"/>
</dbReference>
<evidence type="ECO:0000256" key="17">
    <source>
        <dbReference type="ARBA" id="ARBA00032705"/>
    </source>
</evidence>
<evidence type="ECO:0000256" key="14">
    <source>
        <dbReference type="ARBA" id="ARBA00031250"/>
    </source>
</evidence>
<evidence type="ECO:0000256" key="7">
    <source>
        <dbReference type="ARBA" id="ARBA00022927"/>
    </source>
</evidence>
<evidence type="ECO:0000256" key="15">
    <source>
        <dbReference type="ARBA" id="ARBA00031354"/>
    </source>
</evidence>
<dbReference type="Proteomes" id="UP000813385">
    <property type="component" value="Unassembled WGS sequence"/>
</dbReference>
<keyword evidence="10 20" id="KW-0472">Membrane</keyword>
<keyword evidence="4" id="KW-0813">Transport</keyword>
<dbReference type="Pfam" id="PF15901">
    <property type="entry name" value="Sortilin_C"/>
    <property type="match status" value="2"/>
</dbReference>
<evidence type="ECO:0000256" key="18">
    <source>
        <dbReference type="ARBA" id="ARBA00032910"/>
    </source>
</evidence>
<feature type="compositionally biased region" description="Basic and acidic residues" evidence="19">
    <location>
        <begin position="661"/>
        <end position="674"/>
    </location>
</feature>
<dbReference type="Gene3D" id="2.130.10.10">
    <property type="entry name" value="YVTN repeat-like/Quinoprotein amine dehydrogenase"/>
    <property type="match status" value="1"/>
</dbReference>
<keyword evidence="12" id="KW-0325">Glycoprotein</keyword>